<evidence type="ECO:0000313" key="1">
    <source>
        <dbReference type="EMBL" id="QFJ54284.1"/>
    </source>
</evidence>
<dbReference type="Proteomes" id="UP000327030">
    <property type="component" value="Chromosome 1"/>
</dbReference>
<gene>
    <name evidence="1" type="ORF">FXF36_05130</name>
</gene>
<protein>
    <recommendedName>
        <fullName evidence="3">Lipoprotein</fullName>
    </recommendedName>
</protein>
<evidence type="ECO:0000313" key="2">
    <source>
        <dbReference type="Proteomes" id="UP000327030"/>
    </source>
</evidence>
<dbReference type="KEGG" id="pxv:FXF36_05130"/>
<dbReference type="OrthoDB" id="2051386at2"/>
<name>A0A5P6VSV7_PSEXY</name>
<reference evidence="2" key="1">
    <citation type="submission" date="2019-08" db="EMBL/GenBank/DDBJ databases">
        <title>Complete Genome Sequence of the Polysaccharide-Degrading Rumen Bacterium Pseudobutyrivibrio xylanivorans MA3014.</title>
        <authorList>
            <person name="Palevich N."/>
            <person name="Maclean P.H."/>
            <person name="Kelly W.J."/>
            <person name="Leahy S.C."/>
            <person name="Rakonjac J."/>
            <person name="Attwood G.T."/>
        </authorList>
    </citation>
    <scope>NUCLEOTIDE SEQUENCE [LARGE SCALE GENOMIC DNA]</scope>
    <source>
        <strain evidence="2">MA3014</strain>
    </source>
</reference>
<dbReference type="EMBL" id="CP043028">
    <property type="protein sequence ID" value="QFJ54284.1"/>
    <property type="molecule type" value="Genomic_DNA"/>
</dbReference>
<evidence type="ECO:0008006" key="3">
    <source>
        <dbReference type="Google" id="ProtNLM"/>
    </source>
</evidence>
<dbReference type="RefSeq" id="WP_151622778.1">
    <property type="nucleotide sequence ID" value="NZ_CP043028.1"/>
</dbReference>
<accession>A0A5P6VSV7</accession>
<organism evidence="1 2">
    <name type="scientific">Pseudobutyrivibrio xylanivorans</name>
    <dbReference type="NCBI Taxonomy" id="185007"/>
    <lineage>
        <taxon>Bacteria</taxon>
        <taxon>Bacillati</taxon>
        <taxon>Bacillota</taxon>
        <taxon>Clostridia</taxon>
        <taxon>Lachnospirales</taxon>
        <taxon>Lachnospiraceae</taxon>
        <taxon>Pseudobutyrivibrio</taxon>
    </lineage>
</organism>
<proteinExistence type="predicted"/>
<dbReference type="PROSITE" id="PS51257">
    <property type="entry name" value="PROKAR_LIPOPROTEIN"/>
    <property type="match status" value="1"/>
</dbReference>
<dbReference type="AlphaFoldDB" id="A0A5P6VSV7"/>
<sequence>MMKINFERLTRSLMTAGLITVTSVGLLGCASQSANVVTEEYEPVMAATEAPEVEAVEIELPYKTYESNAGWSVKYNPDMITVTEENSLVGFTYMGDCAGTCMVMVSEYEGTTAEETRDELAEMWGSSDSIVKTESTLADKTSYTVSMGCAGPAGSEYYDTAIALDNNGKTIVFECIEHMGAGEEIDMRVSDELANIVDSLEFH</sequence>